<dbReference type="AlphaFoldDB" id="A0AAU9P4R5"/>
<gene>
    <name evidence="2" type="ORF">LVIROSA_LOCUS31056</name>
</gene>
<name>A0AAU9P4R5_9ASTR</name>
<comment type="caution">
    <text evidence="2">The sequence shown here is derived from an EMBL/GenBank/DDBJ whole genome shotgun (WGS) entry which is preliminary data.</text>
</comment>
<evidence type="ECO:0000256" key="1">
    <source>
        <dbReference type="SAM" id="MobiDB-lite"/>
    </source>
</evidence>
<evidence type="ECO:0000313" key="3">
    <source>
        <dbReference type="Proteomes" id="UP001157418"/>
    </source>
</evidence>
<dbReference type="Proteomes" id="UP001157418">
    <property type="component" value="Unassembled WGS sequence"/>
</dbReference>
<sequence>MMLLDTLGFELLGSLLEMASTMKEEAQNSLQKERFHGINFLRVDYLICRFHEIKTLKVDLQRRKKKQIDNEDGGGKREEMQSPMKMEDREDEFDACVTSASAHHRSLFGGDLVLLVVVFSLTFSPSK</sequence>
<dbReference type="EMBL" id="CAKMRJ010005523">
    <property type="protein sequence ID" value="CAH1445286.1"/>
    <property type="molecule type" value="Genomic_DNA"/>
</dbReference>
<feature type="compositionally biased region" description="Basic and acidic residues" evidence="1">
    <location>
        <begin position="62"/>
        <end position="88"/>
    </location>
</feature>
<reference evidence="2 3" key="1">
    <citation type="submission" date="2022-01" db="EMBL/GenBank/DDBJ databases">
        <authorList>
            <person name="Xiong W."/>
            <person name="Schranz E."/>
        </authorList>
    </citation>
    <scope>NUCLEOTIDE SEQUENCE [LARGE SCALE GENOMIC DNA]</scope>
</reference>
<organism evidence="2 3">
    <name type="scientific">Lactuca virosa</name>
    <dbReference type="NCBI Taxonomy" id="75947"/>
    <lineage>
        <taxon>Eukaryota</taxon>
        <taxon>Viridiplantae</taxon>
        <taxon>Streptophyta</taxon>
        <taxon>Embryophyta</taxon>
        <taxon>Tracheophyta</taxon>
        <taxon>Spermatophyta</taxon>
        <taxon>Magnoliopsida</taxon>
        <taxon>eudicotyledons</taxon>
        <taxon>Gunneridae</taxon>
        <taxon>Pentapetalae</taxon>
        <taxon>asterids</taxon>
        <taxon>campanulids</taxon>
        <taxon>Asterales</taxon>
        <taxon>Asteraceae</taxon>
        <taxon>Cichorioideae</taxon>
        <taxon>Cichorieae</taxon>
        <taxon>Lactucinae</taxon>
        <taxon>Lactuca</taxon>
    </lineage>
</organism>
<protein>
    <submittedName>
        <fullName evidence="2">Uncharacterized protein</fullName>
    </submittedName>
</protein>
<evidence type="ECO:0000313" key="2">
    <source>
        <dbReference type="EMBL" id="CAH1445286.1"/>
    </source>
</evidence>
<proteinExistence type="predicted"/>
<accession>A0AAU9P4R5</accession>
<feature type="region of interest" description="Disordered" evidence="1">
    <location>
        <begin position="62"/>
        <end position="90"/>
    </location>
</feature>
<keyword evidence="3" id="KW-1185">Reference proteome</keyword>